<feature type="signal peptide" evidence="1">
    <location>
        <begin position="1"/>
        <end position="22"/>
    </location>
</feature>
<dbReference type="Proteomes" id="UP000325787">
    <property type="component" value="Chromosome"/>
</dbReference>
<sequence length="174" mass="17419">MTGRLRALLVAAALTTSLPALAPAATADPLDLTCAGTETVTYSPGLLLTPTPQTIGVNHVLAPCIPATVPGPTSGTTSASVQRTASCLDLAEPGTGQTTITWNTGQSSTFTYNRTVTNIGGNAVTTLTGAITSGLFTGDAAVSVITGPTINPLDCLHPGLTRRTGVVTLTITGT</sequence>
<dbReference type="KEGG" id="ssyi:EKG83_28995"/>
<keyword evidence="3" id="KW-1185">Reference proteome</keyword>
<keyword evidence="1" id="KW-0732">Signal</keyword>
<evidence type="ECO:0008006" key="4">
    <source>
        <dbReference type="Google" id="ProtNLM"/>
    </source>
</evidence>
<feature type="chain" id="PRO_5039136471" description="Ig-like domain-containing protein" evidence="1">
    <location>
        <begin position="23"/>
        <end position="174"/>
    </location>
</feature>
<gene>
    <name evidence="2" type="ORF">EKG83_28995</name>
</gene>
<organism evidence="2 3">
    <name type="scientific">Saccharothrix syringae</name>
    <name type="common">Nocardiopsis syringae</name>
    <dbReference type="NCBI Taxonomy" id="103733"/>
    <lineage>
        <taxon>Bacteria</taxon>
        <taxon>Bacillati</taxon>
        <taxon>Actinomycetota</taxon>
        <taxon>Actinomycetes</taxon>
        <taxon>Pseudonocardiales</taxon>
        <taxon>Pseudonocardiaceae</taxon>
        <taxon>Saccharothrix</taxon>
    </lineage>
</organism>
<accession>A0A5Q0H441</accession>
<dbReference type="OrthoDB" id="3374852at2"/>
<dbReference type="AlphaFoldDB" id="A0A5Q0H441"/>
<name>A0A5Q0H441_SACSY</name>
<evidence type="ECO:0000256" key="1">
    <source>
        <dbReference type="SAM" id="SignalP"/>
    </source>
</evidence>
<protein>
    <recommendedName>
        <fullName evidence="4">Ig-like domain-containing protein</fullName>
    </recommendedName>
</protein>
<dbReference type="EMBL" id="CP034550">
    <property type="protein sequence ID" value="QFZ20889.1"/>
    <property type="molecule type" value="Genomic_DNA"/>
</dbReference>
<proteinExistence type="predicted"/>
<dbReference type="RefSeq" id="WP_033433813.1">
    <property type="nucleotide sequence ID" value="NZ_CP034550.1"/>
</dbReference>
<evidence type="ECO:0000313" key="3">
    <source>
        <dbReference type="Proteomes" id="UP000325787"/>
    </source>
</evidence>
<reference evidence="3" key="1">
    <citation type="journal article" date="2021" name="Curr. Microbiol.">
        <title>Complete genome of nocamycin-producing strain Saccharothrix syringae NRRL B-16468 reveals the biosynthetic potential for secondary metabolites.</title>
        <authorList>
            <person name="Mo X."/>
            <person name="Yang S."/>
        </authorList>
    </citation>
    <scope>NUCLEOTIDE SEQUENCE [LARGE SCALE GENOMIC DNA]</scope>
    <source>
        <strain evidence="3">ATCC 51364 / DSM 43886 / JCM 6844 / KCTC 9398 / NBRC 14523 / NRRL B-16468 / INA 2240</strain>
    </source>
</reference>
<evidence type="ECO:0000313" key="2">
    <source>
        <dbReference type="EMBL" id="QFZ20889.1"/>
    </source>
</evidence>